<dbReference type="Gene3D" id="1.10.238.20">
    <property type="entry name" value="Pheromone/general odorant binding protein domain"/>
    <property type="match status" value="1"/>
</dbReference>
<reference evidence="2 3" key="1">
    <citation type="journal article" date="2017" name="Curr. Biol.">
        <title>The Evolution of Venom by Co-option of Single-Copy Genes.</title>
        <authorList>
            <person name="Martinson E.O."/>
            <person name="Mrinalini"/>
            <person name="Kelkar Y.D."/>
            <person name="Chang C.H."/>
            <person name="Werren J.H."/>
        </authorList>
    </citation>
    <scope>NUCLEOTIDE SEQUENCE [LARGE SCALE GENOMIC DNA]</scope>
    <source>
        <strain evidence="2 3">Alberta</strain>
        <tissue evidence="2">Whole body</tissue>
    </source>
</reference>
<protein>
    <submittedName>
        <fullName evidence="2">Uncharacterized protein</fullName>
    </submittedName>
</protein>
<organism evidence="2 3">
    <name type="scientific">Trichomalopsis sarcophagae</name>
    <dbReference type="NCBI Taxonomy" id="543379"/>
    <lineage>
        <taxon>Eukaryota</taxon>
        <taxon>Metazoa</taxon>
        <taxon>Ecdysozoa</taxon>
        <taxon>Arthropoda</taxon>
        <taxon>Hexapoda</taxon>
        <taxon>Insecta</taxon>
        <taxon>Pterygota</taxon>
        <taxon>Neoptera</taxon>
        <taxon>Endopterygota</taxon>
        <taxon>Hymenoptera</taxon>
        <taxon>Apocrita</taxon>
        <taxon>Proctotrupomorpha</taxon>
        <taxon>Chalcidoidea</taxon>
        <taxon>Pteromalidae</taxon>
        <taxon>Pteromalinae</taxon>
        <taxon>Trichomalopsis</taxon>
    </lineage>
</organism>
<dbReference type="AlphaFoldDB" id="A0A232FGA9"/>
<evidence type="ECO:0000313" key="2">
    <source>
        <dbReference type="EMBL" id="OXU29784.1"/>
    </source>
</evidence>
<evidence type="ECO:0000313" key="3">
    <source>
        <dbReference type="Proteomes" id="UP000215335"/>
    </source>
</evidence>
<gene>
    <name evidence="2" type="ORF">TSAR_006953</name>
</gene>
<keyword evidence="1" id="KW-0732">Signal</keyword>
<dbReference type="EMBL" id="NNAY01000239">
    <property type="protein sequence ID" value="OXU29784.1"/>
    <property type="molecule type" value="Genomic_DNA"/>
</dbReference>
<feature type="signal peptide" evidence="1">
    <location>
        <begin position="1"/>
        <end position="17"/>
    </location>
</feature>
<dbReference type="Proteomes" id="UP000215335">
    <property type="component" value="Unassembled WGS sequence"/>
</dbReference>
<dbReference type="CDD" id="cd23992">
    <property type="entry name" value="PBP_GOBP"/>
    <property type="match status" value="1"/>
</dbReference>
<dbReference type="GO" id="GO:0005549">
    <property type="term" value="F:odorant binding"/>
    <property type="evidence" value="ECO:0007669"/>
    <property type="project" value="InterPro"/>
</dbReference>
<dbReference type="InterPro" id="IPR036728">
    <property type="entry name" value="PBP_GOBP_sf"/>
</dbReference>
<dbReference type="SUPFAM" id="SSF47565">
    <property type="entry name" value="Insect pheromone/odorant-binding proteins"/>
    <property type="match status" value="1"/>
</dbReference>
<evidence type="ECO:0000256" key="1">
    <source>
        <dbReference type="SAM" id="SignalP"/>
    </source>
</evidence>
<accession>A0A232FGA9</accession>
<dbReference type="InterPro" id="IPR006170">
    <property type="entry name" value="PBP/GOBP"/>
</dbReference>
<name>A0A232FGA9_9HYME</name>
<keyword evidence="3" id="KW-1185">Reference proteome</keyword>
<sequence length="152" mass="17232">MRVLLVVVSVCFVGSYADYADDIRKLQEETKRIEEYRRPCLKEVGLYADPANGITSQPASSPTIGQIFCLWACLYRKNGSIRPDGSVDEAAVRSKNPELEGPLDVIISKCENQGWQMNYFFRFVGHFINTCLSNSSWGKYLQARWLSSESSF</sequence>
<feature type="chain" id="PRO_5012646947" evidence="1">
    <location>
        <begin position="18"/>
        <end position="152"/>
    </location>
</feature>
<comment type="caution">
    <text evidence="2">The sequence shown here is derived from an EMBL/GenBank/DDBJ whole genome shotgun (WGS) entry which is preliminary data.</text>
</comment>
<dbReference type="Pfam" id="PF01395">
    <property type="entry name" value="PBP_GOBP"/>
    <property type="match status" value="1"/>
</dbReference>
<proteinExistence type="predicted"/>